<keyword evidence="3" id="KW-1003">Cell membrane</keyword>
<dbReference type="Pfam" id="PF00560">
    <property type="entry name" value="LRR_1"/>
    <property type="match status" value="7"/>
</dbReference>
<dbReference type="InterPro" id="IPR003591">
    <property type="entry name" value="Leu-rich_rpt_typical-subtyp"/>
</dbReference>
<dbReference type="Pfam" id="PF08263">
    <property type="entry name" value="LRRNT_2"/>
    <property type="match status" value="1"/>
</dbReference>
<evidence type="ECO:0000256" key="8">
    <source>
        <dbReference type="ARBA" id="ARBA00022989"/>
    </source>
</evidence>
<evidence type="ECO:0000256" key="7">
    <source>
        <dbReference type="ARBA" id="ARBA00022737"/>
    </source>
</evidence>
<organism evidence="17 18">
    <name type="scientific">Helianthus annuus</name>
    <name type="common">Common sunflower</name>
    <dbReference type="NCBI Taxonomy" id="4232"/>
    <lineage>
        <taxon>Eukaryota</taxon>
        <taxon>Viridiplantae</taxon>
        <taxon>Streptophyta</taxon>
        <taxon>Embryophyta</taxon>
        <taxon>Tracheophyta</taxon>
        <taxon>Spermatophyta</taxon>
        <taxon>Magnoliopsida</taxon>
        <taxon>eudicotyledons</taxon>
        <taxon>Gunneridae</taxon>
        <taxon>Pentapetalae</taxon>
        <taxon>asterids</taxon>
        <taxon>campanulids</taxon>
        <taxon>Asterales</taxon>
        <taxon>Asteraceae</taxon>
        <taxon>Asteroideae</taxon>
        <taxon>Heliantheae alliance</taxon>
        <taxon>Heliantheae</taxon>
        <taxon>Helianthus</taxon>
    </lineage>
</organism>
<dbReference type="GO" id="GO:0005886">
    <property type="term" value="C:plasma membrane"/>
    <property type="evidence" value="ECO:0007669"/>
    <property type="project" value="UniProtKB-SubCell"/>
</dbReference>
<dbReference type="InterPro" id="IPR055414">
    <property type="entry name" value="LRR_R13L4/SHOC2-like"/>
</dbReference>
<evidence type="ECO:0000313" key="18">
    <source>
        <dbReference type="Proteomes" id="UP000215914"/>
    </source>
</evidence>
<proteinExistence type="inferred from homology"/>
<keyword evidence="7" id="KW-0677">Repeat</keyword>
<dbReference type="FunFam" id="3.80.10.10:FF:000213">
    <property type="entry name" value="Tyrosine-sulfated glycopeptide receptor 1"/>
    <property type="match status" value="1"/>
</dbReference>
<evidence type="ECO:0000256" key="2">
    <source>
        <dbReference type="ARBA" id="ARBA00009592"/>
    </source>
</evidence>
<dbReference type="EMBL" id="MNCJ02000323">
    <property type="protein sequence ID" value="KAF5795129.1"/>
    <property type="molecule type" value="Genomic_DNA"/>
</dbReference>
<feature type="chain" id="PRO_5039953027" evidence="14">
    <location>
        <begin position="23"/>
        <end position="1110"/>
    </location>
</feature>
<dbReference type="Gramene" id="mRNA:HanXRQr2_Chr08g0336101">
    <property type="protein sequence ID" value="mRNA:HanXRQr2_Chr08g0336101"/>
    <property type="gene ID" value="HanXRQr2_Chr08g0336101"/>
</dbReference>
<keyword evidence="4" id="KW-0433">Leucine-rich repeat</keyword>
<dbReference type="SMART" id="SM00369">
    <property type="entry name" value="LRR_TYP"/>
    <property type="match status" value="9"/>
</dbReference>
<dbReference type="PANTHER" id="PTHR48063:SF98">
    <property type="entry name" value="LRR RECEPTOR-LIKE SERINE_THREONINE-PROTEIN KINASE FLS2"/>
    <property type="match status" value="1"/>
</dbReference>
<feature type="signal peptide" evidence="14">
    <location>
        <begin position="1"/>
        <end position="22"/>
    </location>
</feature>
<evidence type="ECO:0000256" key="6">
    <source>
        <dbReference type="ARBA" id="ARBA00022729"/>
    </source>
</evidence>
<protein>
    <submittedName>
        <fullName evidence="17">Leucine-rich repeat-containing, plant-type, leucine-rich repeat domain superfamily</fullName>
    </submittedName>
</protein>
<feature type="region of interest" description="Disordered" evidence="12">
    <location>
        <begin position="1089"/>
        <end position="1110"/>
    </location>
</feature>
<feature type="domain" description="Disease resistance R13L4/SHOC-2-like LRR" evidence="16">
    <location>
        <begin position="414"/>
        <end position="589"/>
    </location>
</feature>
<evidence type="ECO:0000256" key="13">
    <source>
        <dbReference type="SAM" id="Phobius"/>
    </source>
</evidence>
<evidence type="ECO:0000256" key="14">
    <source>
        <dbReference type="SAM" id="SignalP"/>
    </source>
</evidence>
<keyword evidence="11" id="KW-0325">Glycoprotein</keyword>
<sequence length="1110" mass="122837">MKALSPVTLSSTSCLWFPFVLSLCTICFCNQNLDQASCIASERLVLIQLKNDLIDNANRLSSWVGNDCCSWSGVVCNNITGNVQEIHLRGPDDGFHGHCHGPYDTDDELEEASKQMLGGTISPSVTKLLQLMYFDISCNDFGFIPIPAFFGSFKNLRYLNISKSQFRGEIPHQLGNLSKLRFLDLHDVPLAGNIHSKSLKWLKDLQELQHLDMGGIDLARALDWFQVISSLPSLLEIHCSLCGLIQFPSNPTKVSFMSLIVLDLSYNSFFDSLLPRWIFSLHNLVLLDLTNCFISGLSPGTHGGFHSLPSLRILSVSGNTFVNSSSLLNGLPSLSNLRWFDVSNCNLTAPILSNLHNLSSIIHLDLSNNQIVEEIPKSLSNLCNLVTLDLQSNNFSGNVSVLLNRVCDCESPKLELLALRGNNLTGQLPEKLGRLKNLVSMDLAYNQLTGNIPDSVGNLSLLKTLQMNINQLTGSIPDTIGRLSSLNFLDLSYNQLNGSLPKSIGRLRLLQFLTVHHNSFTGIVTENHLTNLTSLKTLWIGDNKLVFTLNVKNWIPPFQLEVLRIGSCSLGPHFPLWIHSQTSLTELDLANTSISDNIPNWFWNTFSSVSYLNLSHNNIQGMLGNVSFLAPGAVLDLSFNRLHGFLPGHFNRPDLDFLDLSYNELSGSLEQFLCSGIQEPRQLRVLNLAHNNMSGVISDCWMNWENLAILNFEKNLFWGIIPSSLGNISSLLSLDIRHNKLSGNLPGSLLNSQSLIILDLAENELVGGIPTSIGRDNTSLKLLSLRSNKLDGKIPNEICHLSSIQIMDLADNDLSGNLPTCFANLTVISGRETSGPFILYDVLFENIVLGSASLVTKGRVSTYENILSLVTTLDLSNNKFSGSIPNELVSLLGLRYLNLSENNLTGRIPNSFSNNGELESLDISINHLDGKIPSSLAALTALNFLNVSDNNLVGRIPTGPQLQTFDESSFNGNALCGVPLSACPQNTDDPRGTNNEHDESDGIDWILVICTLTGLVIGFWIMIAPLIVSKQWRNAYYHFLEGIWIKLRYFSLIVFPCFRRRKQAGHEILSSIDQVQQFDISQYIDDKSKGFQQESSSEASSSTHKIQQSY</sequence>
<comment type="subcellular location">
    <subcellularLocation>
        <location evidence="1">Cell membrane</location>
        <topology evidence="1">Single-pass type I membrane protein</topology>
    </subcellularLocation>
</comment>
<name>A0A9K3IDZ4_HELAN</name>
<dbReference type="FunFam" id="3.80.10.10:FF:001347">
    <property type="entry name" value="LRR receptor-like serine/threonine-protein kinase GSO2"/>
    <property type="match status" value="1"/>
</dbReference>
<keyword evidence="18" id="KW-1185">Reference proteome</keyword>
<dbReference type="InterPro" id="IPR001611">
    <property type="entry name" value="Leu-rich_rpt"/>
</dbReference>
<dbReference type="Proteomes" id="UP000215914">
    <property type="component" value="Unassembled WGS sequence"/>
</dbReference>
<dbReference type="InterPro" id="IPR013210">
    <property type="entry name" value="LRR_N_plant-typ"/>
</dbReference>
<evidence type="ECO:0000256" key="4">
    <source>
        <dbReference type="ARBA" id="ARBA00022614"/>
    </source>
</evidence>
<dbReference type="OrthoDB" id="1600340at2759"/>
<comment type="caution">
    <text evidence="17">The sequence shown here is derived from an EMBL/GenBank/DDBJ whole genome shotgun (WGS) entry which is preliminary data.</text>
</comment>
<gene>
    <name evidence="17" type="ORF">HanXRQr2_Chr08g0336101</name>
</gene>
<evidence type="ECO:0000256" key="1">
    <source>
        <dbReference type="ARBA" id="ARBA00004251"/>
    </source>
</evidence>
<evidence type="ECO:0000256" key="9">
    <source>
        <dbReference type="ARBA" id="ARBA00023136"/>
    </source>
</evidence>
<feature type="transmembrane region" description="Helical" evidence="13">
    <location>
        <begin position="1005"/>
        <end position="1028"/>
    </location>
</feature>
<reference evidence="17" key="1">
    <citation type="journal article" date="2017" name="Nature">
        <title>The sunflower genome provides insights into oil metabolism, flowering and Asterid evolution.</title>
        <authorList>
            <person name="Badouin H."/>
            <person name="Gouzy J."/>
            <person name="Grassa C.J."/>
            <person name="Murat F."/>
            <person name="Staton S.E."/>
            <person name="Cottret L."/>
            <person name="Lelandais-Briere C."/>
            <person name="Owens G.L."/>
            <person name="Carrere S."/>
            <person name="Mayjonade B."/>
            <person name="Legrand L."/>
            <person name="Gill N."/>
            <person name="Kane N.C."/>
            <person name="Bowers J.E."/>
            <person name="Hubner S."/>
            <person name="Bellec A."/>
            <person name="Berard A."/>
            <person name="Berges H."/>
            <person name="Blanchet N."/>
            <person name="Boniface M.C."/>
            <person name="Brunel D."/>
            <person name="Catrice O."/>
            <person name="Chaidir N."/>
            <person name="Claudel C."/>
            <person name="Donnadieu C."/>
            <person name="Faraut T."/>
            <person name="Fievet G."/>
            <person name="Helmstetter N."/>
            <person name="King M."/>
            <person name="Knapp S.J."/>
            <person name="Lai Z."/>
            <person name="Le Paslier M.C."/>
            <person name="Lippi Y."/>
            <person name="Lorenzon L."/>
            <person name="Mandel J.R."/>
            <person name="Marage G."/>
            <person name="Marchand G."/>
            <person name="Marquand E."/>
            <person name="Bret-Mestries E."/>
            <person name="Morien E."/>
            <person name="Nambeesan S."/>
            <person name="Nguyen T."/>
            <person name="Pegot-Espagnet P."/>
            <person name="Pouilly N."/>
            <person name="Raftis F."/>
            <person name="Sallet E."/>
            <person name="Schiex T."/>
            <person name="Thomas J."/>
            <person name="Vandecasteele C."/>
            <person name="Vares D."/>
            <person name="Vear F."/>
            <person name="Vautrin S."/>
            <person name="Crespi M."/>
            <person name="Mangin B."/>
            <person name="Burke J.M."/>
            <person name="Salse J."/>
            <person name="Munos S."/>
            <person name="Vincourt P."/>
            <person name="Rieseberg L.H."/>
            <person name="Langlade N.B."/>
        </authorList>
    </citation>
    <scope>NUCLEOTIDE SEQUENCE</scope>
    <source>
        <tissue evidence="17">Leaves</tissue>
    </source>
</reference>
<dbReference type="GO" id="GO:0051707">
    <property type="term" value="P:response to other organism"/>
    <property type="evidence" value="ECO:0007669"/>
    <property type="project" value="UniProtKB-ARBA"/>
</dbReference>
<keyword evidence="9 13" id="KW-0472">Membrane</keyword>
<reference evidence="17" key="2">
    <citation type="submission" date="2020-06" db="EMBL/GenBank/DDBJ databases">
        <title>Helianthus annuus Genome sequencing and assembly Release 2.</title>
        <authorList>
            <person name="Gouzy J."/>
            <person name="Langlade N."/>
            <person name="Munos S."/>
        </authorList>
    </citation>
    <scope>NUCLEOTIDE SEQUENCE</scope>
    <source>
        <tissue evidence="17">Leaves</tissue>
    </source>
</reference>
<comment type="similarity">
    <text evidence="2">Belongs to the RLP family.</text>
</comment>
<dbReference type="InterPro" id="IPR032675">
    <property type="entry name" value="LRR_dom_sf"/>
</dbReference>
<accession>A0A9K3IDZ4</accession>
<evidence type="ECO:0000256" key="11">
    <source>
        <dbReference type="ARBA" id="ARBA00023180"/>
    </source>
</evidence>
<evidence type="ECO:0000259" key="16">
    <source>
        <dbReference type="Pfam" id="PF23598"/>
    </source>
</evidence>
<keyword evidence="8 13" id="KW-1133">Transmembrane helix</keyword>
<keyword evidence="10" id="KW-0675">Receptor</keyword>
<dbReference type="Gene3D" id="3.80.10.10">
    <property type="entry name" value="Ribonuclease Inhibitor"/>
    <property type="match status" value="4"/>
</dbReference>
<evidence type="ECO:0000313" key="17">
    <source>
        <dbReference type="EMBL" id="KAF5795129.1"/>
    </source>
</evidence>
<evidence type="ECO:0000256" key="5">
    <source>
        <dbReference type="ARBA" id="ARBA00022692"/>
    </source>
</evidence>
<dbReference type="GO" id="GO:0004672">
    <property type="term" value="F:protein kinase activity"/>
    <property type="evidence" value="ECO:0000318"/>
    <property type="project" value="GO_Central"/>
</dbReference>
<dbReference type="Pfam" id="PF13855">
    <property type="entry name" value="LRR_8"/>
    <property type="match status" value="1"/>
</dbReference>
<feature type="domain" description="Leucine-rich repeat-containing N-terminal plant-type" evidence="15">
    <location>
        <begin position="40"/>
        <end position="77"/>
    </location>
</feature>
<dbReference type="FunFam" id="3.80.10.10:FF:000905">
    <property type="entry name" value="Receptor-like protein kinase 7"/>
    <property type="match status" value="1"/>
</dbReference>
<evidence type="ECO:0000256" key="10">
    <source>
        <dbReference type="ARBA" id="ARBA00023170"/>
    </source>
</evidence>
<dbReference type="PANTHER" id="PTHR48063">
    <property type="entry name" value="LRR RECEPTOR-LIKE KINASE"/>
    <property type="match status" value="1"/>
</dbReference>
<evidence type="ECO:0000256" key="12">
    <source>
        <dbReference type="SAM" id="MobiDB-lite"/>
    </source>
</evidence>
<evidence type="ECO:0000259" key="15">
    <source>
        <dbReference type="Pfam" id="PF08263"/>
    </source>
</evidence>
<keyword evidence="6 14" id="KW-0732">Signal</keyword>
<dbReference type="AlphaFoldDB" id="A0A9K3IDZ4"/>
<dbReference type="GO" id="GO:0006952">
    <property type="term" value="P:defense response"/>
    <property type="evidence" value="ECO:0007669"/>
    <property type="project" value="UniProtKB-ARBA"/>
</dbReference>
<dbReference type="Pfam" id="PF23598">
    <property type="entry name" value="LRR_14"/>
    <property type="match status" value="1"/>
</dbReference>
<keyword evidence="5 13" id="KW-0812">Transmembrane</keyword>
<evidence type="ECO:0000256" key="3">
    <source>
        <dbReference type="ARBA" id="ARBA00022475"/>
    </source>
</evidence>
<dbReference type="SUPFAM" id="SSF52047">
    <property type="entry name" value="RNI-like"/>
    <property type="match status" value="1"/>
</dbReference>
<dbReference type="SUPFAM" id="SSF52058">
    <property type="entry name" value="L domain-like"/>
    <property type="match status" value="2"/>
</dbReference>
<dbReference type="InterPro" id="IPR046956">
    <property type="entry name" value="RLP23-like"/>
</dbReference>